<name>A0AAV4GAW1_9GAST</name>
<organism evidence="1 2">
    <name type="scientific">Elysia marginata</name>
    <dbReference type="NCBI Taxonomy" id="1093978"/>
    <lineage>
        <taxon>Eukaryota</taxon>
        <taxon>Metazoa</taxon>
        <taxon>Spiralia</taxon>
        <taxon>Lophotrochozoa</taxon>
        <taxon>Mollusca</taxon>
        <taxon>Gastropoda</taxon>
        <taxon>Heterobranchia</taxon>
        <taxon>Euthyneura</taxon>
        <taxon>Panpulmonata</taxon>
        <taxon>Sacoglossa</taxon>
        <taxon>Placobranchoidea</taxon>
        <taxon>Plakobranchidae</taxon>
        <taxon>Elysia</taxon>
    </lineage>
</organism>
<accession>A0AAV4GAW1</accession>
<keyword evidence="2" id="KW-1185">Reference proteome</keyword>
<dbReference type="EMBL" id="BMAT01011955">
    <property type="protein sequence ID" value="GFR82708.1"/>
    <property type="molecule type" value="Genomic_DNA"/>
</dbReference>
<dbReference type="Proteomes" id="UP000762676">
    <property type="component" value="Unassembled WGS sequence"/>
</dbReference>
<sequence length="766" mass="86934">MEFKGHCSKREGHEKFIPVSEFSMDHLPSDYVTFGNKPYIVDIIRQQAVLTVRLSVEYVSPARRSEDTLYHWRNTRLRRHYGSGWVRNVREAQLRESCPCSECRSKSAMQKQPRRSFIVEVQTARHVVYDAEEARSTVVDLFYDSENEEKGVADVFTSRINWRKRRQLQCVALMSSNLRLDVAVLKCITHDEDIYHQLQSALSLLSRQTAGIVRRFGIERHDKSCLGEQSSGVIRRLPVPLSCPLRQSLVAIVSHPHGLPKQVTIGTLQGKMFMDCLGSRLQLILEESVPNVDDLKNLADRILHSFSSFENLDGERTSKCVVLKLLLEDEPDNGKICHQMSAGDYIDEIKNCPNCFCFNEERRRAATFSDSLGAAVEELKNQRKNASHKPTFDSALECLKAVAVAIESRQRDMVLERESRSPFLKPNFCDNQRYNRSSELKQIAFFKSHHNNADSHEKTHELVNSKHKLQVSLLDQLCQETKRPGNKDLYRPVYNTQTCPGSSGAPVFIFPPQTSCTARQLNWGRCVQSHQSLENVSSFDIFYTHSTWRKVDDCGTSFYGCGMSSPCQEKKFSLSASKKKSKPPCSCSYSNQPCRKQRAKKRLKYRSIADCPGPPTDSASQRQEDSNDSLLDGALRTVRVALKTVYGYFWPSSALIDAEADMDTVSVLVKFPKGELKSCEIYFNTRLVKEEKERLLCLSDEDYGSADNYSLLLYPASNAQSPITLDDDEEILMYCEDIADDAKLVIVTKEEQVPDIGPSLGVSLKI</sequence>
<proteinExistence type="predicted"/>
<dbReference type="AlphaFoldDB" id="A0AAV4GAW1"/>
<reference evidence="1 2" key="1">
    <citation type="journal article" date="2021" name="Elife">
        <title>Chloroplast acquisition without the gene transfer in kleptoplastic sea slugs, Plakobranchus ocellatus.</title>
        <authorList>
            <person name="Maeda T."/>
            <person name="Takahashi S."/>
            <person name="Yoshida T."/>
            <person name="Shimamura S."/>
            <person name="Takaki Y."/>
            <person name="Nagai Y."/>
            <person name="Toyoda A."/>
            <person name="Suzuki Y."/>
            <person name="Arimoto A."/>
            <person name="Ishii H."/>
            <person name="Satoh N."/>
            <person name="Nishiyama T."/>
            <person name="Hasebe M."/>
            <person name="Maruyama T."/>
            <person name="Minagawa J."/>
            <person name="Obokata J."/>
            <person name="Shigenobu S."/>
        </authorList>
    </citation>
    <scope>NUCLEOTIDE SEQUENCE [LARGE SCALE GENOMIC DNA]</scope>
</reference>
<comment type="caution">
    <text evidence="1">The sequence shown here is derived from an EMBL/GenBank/DDBJ whole genome shotgun (WGS) entry which is preliminary data.</text>
</comment>
<evidence type="ECO:0000313" key="1">
    <source>
        <dbReference type="EMBL" id="GFR82708.1"/>
    </source>
</evidence>
<protein>
    <submittedName>
        <fullName evidence="1">Uncharacterized protein</fullName>
    </submittedName>
</protein>
<gene>
    <name evidence="1" type="ORF">ElyMa_005958700</name>
</gene>
<evidence type="ECO:0000313" key="2">
    <source>
        <dbReference type="Proteomes" id="UP000762676"/>
    </source>
</evidence>